<evidence type="ECO:0000313" key="2">
    <source>
        <dbReference type="EMBL" id="PSL01140.1"/>
    </source>
</evidence>
<dbReference type="Gene3D" id="1.20.1260.10">
    <property type="match status" value="1"/>
</dbReference>
<feature type="domain" description="DUF4439" evidence="1">
    <location>
        <begin position="10"/>
        <end position="139"/>
    </location>
</feature>
<dbReference type="EMBL" id="PYGE01000015">
    <property type="protein sequence ID" value="PSL01140.1"/>
    <property type="molecule type" value="Genomic_DNA"/>
</dbReference>
<organism evidence="2 3">
    <name type="scientific">Haloactinopolyspora alba</name>
    <dbReference type="NCBI Taxonomy" id="648780"/>
    <lineage>
        <taxon>Bacteria</taxon>
        <taxon>Bacillati</taxon>
        <taxon>Actinomycetota</taxon>
        <taxon>Actinomycetes</taxon>
        <taxon>Jiangellales</taxon>
        <taxon>Jiangellaceae</taxon>
        <taxon>Haloactinopolyspora</taxon>
    </lineage>
</organism>
<dbReference type="InterPro" id="IPR029447">
    <property type="entry name" value="DUF4439"/>
</dbReference>
<evidence type="ECO:0000313" key="3">
    <source>
        <dbReference type="Proteomes" id="UP000243528"/>
    </source>
</evidence>
<dbReference type="RefSeq" id="WP_106538715.1">
    <property type="nucleotide sequence ID" value="NZ_ML142900.1"/>
</dbReference>
<comment type="caution">
    <text evidence="2">The sequence shown here is derived from an EMBL/GenBank/DDBJ whole genome shotgun (WGS) entry which is preliminary data.</text>
</comment>
<sequence>MSDAQAALTAAQAVLAGEHACVYGYGVVGAHLPDDHDAARAALRSHRARRDTLTRLVREAGAQPVVAEPAYTLPAPVTDESGAVRLATVLERRLATLYADLAGAADTPQLRRFAAQGLVAAHRDALRSWNGEAVAFPGLGDRAGA</sequence>
<dbReference type="CDD" id="cd00657">
    <property type="entry name" value="Ferritin_like"/>
    <property type="match status" value="1"/>
</dbReference>
<dbReference type="Pfam" id="PF14530">
    <property type="entry name" value="DUF4439"/>
    <property type="match status" value="1"/>
</dbReference>
<protein>
    <submittedName>
        <fullName evidence="2">Uncharacterized protein DUF4439</fullName>
    </submittedName>
</protein>
<proteinExistence type="predicted"/>
<reference evidence="2 3" key="1">
    <citation type="submission" date="2018-03" db="EMBL/GenBank/DDBJ databases">
        <title>Genomic Encyclopedia of Archaeal and Bacterial Type Strains, Phase II (KMG-II): from individual species to whole genera.</title>
        <authorList>
            <person name="Goeker M."/>
        </authorList>
    </citation>
    <scope>NUCLEOTIDE SEQUENCE [LARGE SCALE GENOMIC DNA]</scope>
    <source>
        <strain evidence="2 3">DSM 45211</strain>
    </source>
</reference>
<dbReference type="InterPro" id="IPR012347">
    <property type="entry name" value="Ferritin-like"/>
</dbReference>
<gene>
    <name evidence="2" type="ORF">CLV30_11576</name>
</gene>
<evidence type="ECO:0000259" key="1">
    <source>
        <dbReference type="Pfam" id="PF14530"/>
    </source>
</evidence>
<accession>A0A2P8DV95</accession>
<dbReference type="OrthoDB" id="3855078at2"/>
<dbReference type="InterPro" id="IPR009078">
    <property type="entry name" value="Ferritin-like_SF"/>
</dbReference>
<name>A0A2P8DV95_9ACTN</name>
<dbReference type="Proteomes" id="UP000243528">
    <property type="component" value="Unassembled WGS sequence"/>
</dbReference>
<keyword evidence="3" id="KW-1185">Reference proteome</keyword>
<dbReference type="SUPFAM" id="SSF47240">
    <property type="entry name" value="Ferritin-like"/>
    <property type="match status" value="1"/>
</dbReference>
<dbReference type="AlphaFoldDB" id="A0A2P8DV95"/>